<dbReference type="GO" id="GO:0006269">
    <property type="term" value="P:DNA replication, synthesis of primer"/>
    <property type="evidence" value="ECO:0007669"/>
    <property type="project" value="UniProtKB-KW"/>
</dbReference>
<evidence type="ECO:0000256" key="9">
    <source>
        <dbReference type="ARBA" id="ARBA00023125"/>
    </source>
</evidence>
<keyword evidence="8 12" id="KW-0067">ATP-binding</keyword>
<name>A0A369KR46_9BACT</name>
<dbReference type="InterPro" id="IPR041236">
    <property type="entry name" value="PriA_C"/>
</dbReference>
<keyword evidence="2 12" id="KW-0235">DNA replication</keyword>
<dbReference type="GO" id="GO:0003677">
    <property type="term" value="F:DNA binding"/>
    <property type="evidence" value="ECO:0007669"/>
    <property type="project" value="UniProtKB-UniRule"/>
</dbReference>
<proteinExistence type="inferred from homology"/>
<keyword evidence="3 12" id="KW-0479">Metal-binding</keyword>
<feature type="binding site" evidence="12">
    <location>
        <position position="414"/>
    </location>
    <ligand>
        <name>Zn(2+)</name>
        <dbReference type="ChEBI" id="CHEBI:29105"/>
        <label>1</label>
    </ligand>
</feature>
<dbReference type="SMART" id="SM00490">
    <property type="entry name" value="HELICc"/>
    <property type="match status" value="1"/>
</dbReference>
<dbReference type="Proteomes" id="UP000253934">
    <property type="component" value="Unassembled WGS sequence"/>
</dbReference>
<evidence type="ECO:0000256" key="7">
    <source>
        <dbReference type="ARBA" id="ARBA00022833"/>
    </source>
</evidence>
<evidence type="ECO:0000256" key="2">
    <source>
        <dbReference type="ARBA" id="ARBA00022705"/>
    </source>
</evidence>
<dbReference type="InterPro" id="IPR014001">
    <property type="entry name" value="Helicase_ATP-bd"/>
</dbReference>
<feature type="domain" description="Helicase ATP-binding" evidence="13">
    <location>
        <begin position="166"/>
        <end position="332"/>
    </location>
</feature>
<dbReference type="InterPro" id="IPR027417">
    <property type="entry name" value="P-loop_NTPase"/>
</dbReference>
<dbReference type="NCBIfam" id="TIGR00595">
    <property type="entry name" value="priA"/>
    <property type="match status" value="1"/>
</dbReference>
<dbReference type="SUPFAM" id="SSF52540">
    <property type="entry name" value="P-loop containing nucleoside triphosphate hydrolases"/>
    <property type="match status" value="1"/>
</dbReference>
<keyword evidence="9 12" id="KW-0238">DNA-binding</keyword>
<dbReference type="InterPro" id="IPR001650">
    <property type="entry name" value="Helicase_C-like"/>
</dbReference>
<evidence type="ECO:0000313" key="15">
    <source>
        <dbReference type="EMBL" id="RDB35860.1"/>
    </source>
</evidence>
<evidence type="ECO:0000256" key="4">
    <source>
        <dbReference type="ARBA" id="ARBA00022741"/>
    </source>
</evidence>
<dbReference type="Pfam" id="PF17764">
    <property type="entry name" value="PriA_3primeBD"/>
    <property type="match status" value="1"/>
</dbReference>
<dbReference type="PANTHER" id="PTHR30580">
    <property type="entry name" value="PRIMOSOMAL PROTEIN N"/>
    <property type="match status" value="1"/>
</dbReference>
<dbReference type="GO" id="GO:0016887">
    <property type="term" value="F:ATP hydrolysis activity"/>
    <property type="evidence" value="ECO:0007669"/>
    <property type="project" value="RHEA"/>
</dbReference>
<evidence type="ECO:0000256" key="5">
    <source>
        <dbReference type="ARBA" id="ARBA00022801"/>
    </source>
</evidence>
<keyword evidence="6 12" id="KW-0347">Helicase</keyword>
<dbReference type="Gene3D" id="3.40.50.300">
    <property type="entry name" value="P-loop containing nucleotide triphosphate hydrolases"/>
    <property type="match status" value="2"/>
</dbReference>
<dbReference type="Gene3D" id="3.40.1440.60">
    <property type="entry name" value="PriA, 3(prime) DNA-binding domain"/>
    <property type="match status" value="1"/>
</dbReference>
<dbReference type="HAMAP" id="MF_00983">
    <property type="entry name" value="PriA"/>
    <property type="match status" value="1"/>
</dbReference>
<dbReference type="Pfam" id="PF00271">
    <property type="entry name" value="Helicase_C"/>
    <property type="match status" value="1"/>
</dbReference>
<comment type="function">
    <text evidence="12">Initiates the restart of stalled replication forks, which reloads the replicative helicase on sites other than the origin of replication. Recognizes and binds to abandoned replication forks and remodels them to uncover a helicase loading site. Promotes assembly of the primosome at these replication forks.</text>
</comment>
<keyword evidence="10 12" id="KW-0413">Isomerase</keyword>
<keyword evidence="4 12" id="KW-0547">Nucleotide-binding</keyword>
<evidence type="ECO:0000256" key="10">
    <source>
        <dbReference type="ARBA" id="ARBA00023235"/>
    </source>
</evidence>
<keyword evidence="7 12" id="KW-0862">Zinc</keyword>
<comment type="cofactor">
    <cofactor evidence="12">
        <name>Zn(2+)</name>
        <dbReference type="ChEBI" id="CHEBI:29105"/>
    </cofactor>
    <text evidence="12">Binds 2 zinc ions per subunit.</text>
</comment>
<dbReference type="InterPro" id="IPR041222">
    <property type="entry name" value="PriA_3primeBD"/>
</dbReference>
<feature type="domain" description="Helicase C-terminal" evidence="14">
    <location>
        <begin position="424"/>
        <end position="608"/>
    </location>
</feature>
<feature type="binding site" evidence="12">
    <location>
        <position position="454"/>
    </location>
    <ligand>
        <name>Zn(2+)</name>
        <dbReference type="ChEBI" id="CHEBI:29105"/>
        <label>1</label>
    </ligand>
</feature>
<dbReference type="InterPro" id="IPR005259">
    <property type="entry name" value="PriA"/>
</dbReference>
<feature type="binding site" evidence="12">
    <location>
        <position position="441"/>
    </location>
    <ligand>
        <name>Zn(2+)</name>
        <dbReference type="ChEBI" id="CHEBI:29105"/>
        <label>2</label>
    </ligand>
</feature>
<dbReference type="GO" id="GO:0005524">
    <property type="term" value="F:ATP binding"/>
    <property type="evidence" value="ECO:0007669"/>
    <property type="project" value="UniProtKB-UniRule"/>
</dbReference>
<sequence>MSLQEEDMIFGVFAVAAKTGLSLTYIIPRQYLNIEIGQLCFVPILQKKFVALFVGFCEKPSFNCVEINGFFPYTTKIPAKVLEVLQWIAEYYLIPFEKMVPCLAPSFIWNTDKHNVLFKRLAKILLFDNDSNKYKLLNPLKRVKNNPIAQNKENILTQEQNNVFQALCQQQVGVCVLHGVTGSGKTEIYLKIAQHVVAQNKTVLVLVPEIALTPQMSVQFRSIFADSLAILHSGLNSTEYEKEWFKIHLGFAKIVLGVRTSVFCLLENIGLIIVDEEHDCSYKAQEFPGFHARDVAVLRAKKENALCILGSATPSVETMFNVFQKKYCYYKLENKFSQKIVESLFIDSKNYLNLPNKIQKSTYPLRSSQITFENHDGFSPQTIELIKQKWEQGQQSIVILNRRGFVNFALCACCSTPLQCPSCSVTTTLHHYGQVEICHYCDFRTSMRKSCPSCGSAHFIHKGVGTQNIEEQLRVAIPGLKTARLDRDVLTSHSRLTQIIETFKCGDVDCLVGTQMLAKGHDFPNVTLVVVLHIEDSLFLPDFRAAERTFQLLTQAMGRAGRGTENGLVVVQSLLTEHPIVTLSLQNNVRDFIERELEFRKMGFHPPFSRQVLLELRHKNKDKAMSMGVSLREALMNFWQQNQYKATEVRLGGPYPAPLEKLNNEYRIQICVSSVKEFKPIQLIPSHILTSKEFIGFLRVDVDPYSFI</sequence>
<dbReference type="GO" id="GO:0043138">
    <property type="term" value="F:3'-5' DNA helicase activity"/>
    <property type="evidence" value="ECO:0007669"/>
    <property type="project" value="UniProtKB-EC"/>
</dbReference>
<evidence type="ECO:0000256" key="1">
    <source>
        <dbReference type="ARBA" id="ARBA00022515"/>
    </source>
</evidence>
<dbReference type="GO" id="GO:0008270">
    <property type="term" value="F:zinc ion binding"/>
    <property type="evidence" value="ECO:0007669"/>
    <property type="project" value="UniProtKB-UniRule"/>
</dbReference>
<dbReference type="Pfam" id="PF00270">
    <property type="entry name" value="DEAD"/>
    <property type="match status" value="1"/>
</dbReference>
<feature type="binding site" evidence="12">
    <location>
        <position position="423"/>
    </location>
    <ligand>
        <name>Zn(2+)</name>
        <dbReference type="ChEBI" id="CHEBI:29105"/>
        <label>2</label>
    </ligand>
</feature>
<dbReference type="AlphaFoldDB" id="A0A369KR46"/>
<evidence type="ECO:0000259" key="14">
    <source>
        <dbReference type="PROSITE" id="PS51194"/>
    </source>
</evidence>
<dbReference type="EMBL" id="QOVW01000073">
    <property type="protein sequence ID" value="RDB35860.1"/>
    <property type="molecule type" value="Genomic_DNA"/>
</dbReference>
<comment type="catalytic activity">
    <reaction evidence="12">
        <text>Couples ATP hydrolysis with the unwinding of duplex DNA by translocating in the 3'-5' direction.</text>
        <dbReference type="EC" id="5.6.2.4"/>
    </reaction>
</comment>
<feature type="binding site" evidence="12">
    <location>
        <position position="451"/>
    </location>
    <ligand>
        <name>Zn(2+)</name>
        <dbReference type="ChEBI" id="CHEBI:29105"/>
        <label>1</label>
    </ligand>
</feature>
<comment type="similarity">
    <text evidence="12">Belongs to the helicase family. PriA subfamily.</text>
</comment>
<dbReference type="GO" id="GO:0006310">
    <property type="term" value="P:DNA recombination"/>
    <property type="evidence" value="ECO:0007669"/>
    <property type="project" value="InterPro"/>
</dbReference>
<evidence type="ECO:0000256" key="3">
    <source>
        <dbReference type="ARBA" id="ARBA00022723"/>
    </source>
</evidence>
<feature type="binding site" evidence="12">
    <location>
        <position position="438"/>
    </location>
    <ligand>
        <name>Zn(2+)</name>
        <dbReference type="ChEBI" id="CHEBI:29105"/>
        <label>2</label>
    </ligand>
</feature>
<feature type="binding site" evidence="12">
    <location>
        <position position="420"/>
    </location>
    <ligand>
        <name>Zn(2+)</name>
        <dbReference type="ChEBI" id="CHEBI:29105"/>
        <label>2</label>
    </ligand>
</feature>
<comment type="subunit">
    <text evidence="12">Component of the replication restart primosome.</text>
</comment>
<evidence type="ECO:0000259" key="13">
    <source>
        <dbReference type="PROSITE" id="PS51192"/>
    </source>
</evidence>
<evidence type="ECO:0000256" key="12">
    <source>
        <dbReference type="HAMAP-Rule" id="MF_00983"/>
    </source>
</evidence>
<dbReference type="PROSITE" id="PS51194">
    <property type="entry name" value="HELICASE_CTER"/>
    <property type="match status" value="1"/>
</dbReference>
<dbReference type="GO" id="GO:1990077">
    <property type="term" value="C:primosome complex"/>
    <property type="evidence" value="ECO:0007669"/>
    <property type="project" value="UniProtKB-UniRule"/>
</dbReference>
<keyword evidence="1 12" id="KW-0639">Primosome</keyword>
<dbReference type="Pfam" id="PF18074">
    <property type="entry name" value="PriA_C"/>
    <property type="match status" value="1"/>
</dbReference>
<dbReference type="FunFam" id="3.40.50.300:FF:000489">
    <property type="entry name" value="Primosome assembly protein PriA"/>
    <property type="match status" value="1"/>
</dbReference>
<dbReference type="SMART" id="SM00487">
    <property type="entry name" value="DEXDc"/>
    <property type="match status" value="1"/>
</dbReference>
<accession>A0A369KR46</accession>
<evidence type="ECO:0000256" key="6">
    <source>
        <dbReference type="ARBA" id="ARBA00022806"/>
    </source>
</evidence>
<keyword evidence="16" id="KW-1185">Reference proteome</keyword>
<feature type="binding site" evidence="12">
    <location>
        <position position="411"/>
    </location>
    <ligand>
        <name>Zn(2+)</name>
        <dbReference type="ChEBI" id="CHEBI:29105"/>
        <label>1</label>
    </ligand>
</feature>
<comment type="caution">
    <text evidence="15">The sequence shown here is derived from an EMBL/GenBank/DDBJ whole genome shotgun (WGS) entry which is preliminary data.</text>
</comment>
<dbReference type="InterPro" id="IPR042115">
    <property type="entry name" value="PriA_3primeBD_sf"/>
</dbReference>
<protein>
    <recommendedName>
        <fullName evidence="12">Replication restart protein PriA</fullName>
    </recommendedName>
    <alternativeName>
        <fullName evidence="12">ATP-dependent DNA helicase PriA</fullName>
        <ecNumber evidence="12">5.6.2.4</ecNumber>
    </alternativeName>
    <alternativeName>
        <fullName evidence="12">DNA 3'-5' helicase PriA</fullName>
    </alternativeName>
</protein>
<dbReference type="GO" id="GO:0006302">
    <property type="term" value="P:double-strand break repair"/>
    <property type="evidence" value="ECO:0007669"/>
    <property type="project" value="InterPro"/>
</dbReference>
<dbReference type="PANTHER" id="PTHR30580:SF0">
    <property type="entry name" value="PRIMOSOMAL PROTEIN N"/>
    <property type="match status" value="1"/>
</dbReference>
<evidence type="ECO:0000313" key="16">
    <source>
        <dbReference type="Proteomes" id="UP000253934"/>
    </source>
</evidence>
<organism evidence="15 16">
    <name type="scientific">Spirobacillus cienkowskii</name>
    <dbReference type="NCBI Taxonomy" id="495820"/>
    <lineage>
        <taxon>Bacteria</taxon>
        <taxon>Pseudomonadati</taxon>
        <taxon>Bdellovibrionota</taxon>
        <taxon>Oligoflexia</taxon>
        <taxon>Silvanigrellales</taxon>
        <taxon>Spirobacillus</taxon>
    </lineage>
</organism>
<dbReference type="InterPro" id="IPR011545">
    <property type="entry name" value="DEAD/DEAH_box_helicase_dom"/>
</dbReference>
<dbReference type="PROSITE" id="PS51192">
    <property type="entry name" value="HELICASE_ATP_BIND_1"/>
    <property type="match status" value="1"/>
</dbReference>
<keyword evidence="5 12" id="KW-0378">Hydrolase</keyword>
<evidence type="ECO:0000256" key="11">
    <source>
        <dbReference type="ARBA" id="ARBA00048988"/>
    </source>
</evidence>
<evidence type="ECO:0000256" key="8">
    <source>
        <dbReference type="ARBA" id="ARBA00022840"/>
    </source>
</evidence>
<dbReference type="GO" id="GO:0006270">
    <property type="term" value="P:DNA replication initiation"/>
    <property type="evidence" value="ECO:0007669"/>
    <property type="project" value="TreeGrafter"/>
</dbReference>
<comment type="catalytic activity">
    <reaction evidence="11 12">
        <text>ATP + H2O = ADP + phosphate + H(+)</text>
        <dbReference type="Rhea" id="RHEA:13065"/>
        <dbReference type="ChEBI" id="CHEBI:15377"/>
        <dbReference type="ChEBI" id="CHEBI:15378"/>
        <dbReference type="ChEBI" id="CHEBI:30616"/>
        <dbReference type="ChEBI" id="CHEBI:43474"/>
        <dbReference type="ChEBI" id="CHEBI:456216"/>
        <dbReference type="EC" id="5.6.2.4"/>
    </reaction>
</comment>
<reference evidence="15" key="1">
    <citation type="submission" date="2018-04" db="EMBL/GenBank/DDBJ databases">
        <title>Draft genome sequence of the Candidatus Spirobacillus cienkowskii, a pathogen of freshwater Daphnia species, reconstructed from hemolymph metagenomic reads.</title>
        <authorList>
            <person name="Bresciani L."/>
            <person name="Lemos L.N."/>
            <person name="Wale N."/>
            <person name="Lin J.Y."/>
            <person name="Fernandes G.R."/>
            <person name="Duffy M.A."/>
            <person name="Rodrigues J.M."/>
        </authorList>
    </citation>
    <scope>NUCLEOTIDE SEQUENCE [LARGE SCALE GENOMIC DNA]</scope>
    <source>
        <strain evidence="15">Binning01</strain>
    </source>
</reference>
<gene>
    <name evidence="12 15" type="primary">priA</name>
    <name evidence="15" type="ORF">DCC88_08130</name>
</gene>
<dbReference type="EC" id="5.6.2.4" evidence="12"/>